<accession>A0A844W8Y2</accession>
<dbReference type="Pfam" id="PF05977">
    <property type="entry name" value="MFS_3"/>
    <property type="match status" value="1"/>
</dbReference>
<evidence type="ECO:0000256" key="3">
    <source>
        <dbReference type="ARBA" id="ARBA00022475"/>
    </source>
</evidence>
<keyword evidence="10" id="KW-1185">Reference proteome</keyword>
<dbReference type="InterPro" id="IPR036259">
    <property type="entry name" value="MFS_trans_sf"/>
</dbReference>
<evidence type="ECO:0000259" key="8">
    <source>
        <dbReference type="PROSITE" id="PS50850"/>
    </source>
</evidence>
<keyword evidence="5 7" id="KW-1133">Transmembrane helix</keyword>
<feature type="domain" description="Major facilitator superfamily (MFS) profile" evidence="8">
    <location>
        <begin position="1"/>
        <end position="412"/>
    </location>
</feature>
<dbReference type="GO" id="GO:0005886">
    <property type="term" value="C:plasma membrane"/>
    <property type="evidence" value="ECO:0007669"/>
    <property type="project" value="UniProtKB-SubCell"/>
</dbReference>
<gene>
    <name evidence="9" type="ORF">GLS40_15080</name>
</gene>
<dbReference type="PANTHER" id="PTHR23513:SF11">
    <property type="entry name" value="STAPHYLOFERRIN A TRANSPORTER"/>
    <property type="match status" value="1"/>
</dbReference>
<feature type="transmembrane region" description="Helical" evidence="7">
    <location>
        <begin position="301"/>
        <end position="318"/>
    </location>
</feature>
<dbReference type="InterPro" id="IPR020846">
    <property type="entry name" value="MFS_dom"/>
</dbReference>
<dbReference type="PROSITE" id="PS50850">
    <property type="entry name" value="MFS"/>
    <property type="match status" value="1"/>
</dbReference>
<proteinExistence type="predicted"/>
<dbReference type="Proteomes" id="UP000443843">
    <property type="component" value="Unassembled WGS sequence"/>
</dbReference>
<feature type="transmembrane region" description="Helical" evidence="7">
    <location>
        <begin position="363"/>
        <end position="384"/>
    </location>
</feature>
<evidence type="ECO:0000256" key="6">
    <source>
        <dbReference type="ARBA" id="ARBA00023136"/>
    </source>
</evidence>
<feature type="transmembrane region" description="Helical" evidence="7">
    <location>
        <begin position="324"/>
        <end position="342"/>
    </location>
</feature>
<feature type="transmembrane region" description="Helical" evidence="7">
    <location>
        <begin position="390"/>
        <end position="408"/>
    </location>
</feature>
<keyword evidence="2" id="KW-0813">Transport</keyword>
<dbReference type="RefSeq" id="WP_160383575.1">
    <property type="nucleotide sequence ID" value="NZ_WNXQ01000010.1"/>
</dbReference>
<keyword evidence="3" id="KW-1003">Cell membrane</keyword>
<feature type="transmembrane region" description="Helical" evidence="7">
    <location>
        <begin position="172"/>
        <end position="205"/>
    </location>
</feature>
<dbReference type="EMBL" id="WNXQ01000010">
    <property type="protein sequence ID" value="MWB79361.1"/>
    <property type="molecule type" value="Genomic_DNA"/>
</dbReference>
<evidence type="ECO:0000256" key="7">
    <source>
        <dbReference type="SAM" id="Phobius"/>
    </source>
</evidence>
<protein>
    <submittedName>
        <fullName evidence="9">MFS transporter</fullName>
    </submittedName>
</protein>
<evidence type="ECO:0000256" key="5">
    <source>
        <dbReference type="ARBA" id="ARBA00022989"/>
    </source>
</evidence>
<sequence length="416" mass="44774">MTDAAKPQDEPLPRAGVLTALKHRNYRLFWIGNMISLTGDWMDQVALNWLVITVTGNPVMLGLVNLGRGIPIMVFSMFGGVMADRYDRRMYLMTTQTATMLVSVLLAAVVWSGEVNIWVIAALATCRGVVVAFNLPARHTLIFELVPRADVASAVALNSVTIQMAKVMGPLVAAGLIAFFSIAACFVVNAVSFTFVLVSLLMIRIPPKPVREARREKVLTSMRQGFAYLGREPTLLLLVLVGLVPVFFCQPYLSIQAVFAKDVFDAGSTGLGILTSTAALGSLCGGLLAARLQRDARRGSIMLSFMGMFGLSLIAYAAMPSLYAALPCLFIAGAMHIAYNSTNSTILQLVVDDDYRGRVLSTLIMTRGLVSLGTAAMAGLAALIGARWAMSGMASVVVVFAVALWIFAPRLRDLKV</sequence>
<comment type="caution">
    <text evidence="9">The sequence shown here is derived from an EMBL/GenBank/DDBJ whole genome shotgun (WGS) entry which is preliminary data.</text>
</comment>
<reference evidence="9 10" key="1">
    <citation type="submission" date="2019-11" db="EMBL/GenBank/DDBJ databases">
        <title>Pseudooceanicola pacifica sp. nov., isolated from deep-sea sediment of the Pacific Ocean.</title>
        <authorList>
            <person name="Lyu L."/>
        </authorList>
    </citation>
    <scope>NUCLEOTIDE SEQUENCE [LARGE SCALE GENOMIC DNA]</scope>
    <source>
        <strain evidence="9 10">216_PA32_1</strain>
    </source>
</reference>
<dbReference type="Gene3D" id="1.20.1250.20">
    <property type="entry name" value="MFS general substrate transporter like domains"/>
    <property type="match status" value="1"/>
</dbReference>
<keyword evidence="4 7" id="KW-0812">Transmembrane</keyword>
<dbReference type="CDD" id="cd06173">
    <property type="entry name" value="MFS_MefA_like"/>
    <property type="match status" value="1"/>
</dbReference>
<evidence type="ECO:0000313" key="9">
    <source>
        <dbReference type="EMBL" id="MWB79361.1"/>
    </source>
</evidence>
<organism evidence="9 10">
    <name type="scientific">Pseudooceanicola pacificus</name>
    <dbReference type="NCBI Taxonomy" id="2676438"/>
    <lineage>
        <taxon>Bacteria</taxon>
        <taxon>Pseudomonadati</taxon>
        <taxon>Pseudomonadota</taxon>
        <taxon>Alphaproteobacteria</taxon>
        <taxon>Rhodobacterales</taxon>
        <taxon>Paracoccaceae</taxon>
        <taxon>Pseudooceanicola</taxon>
    </lineage>
</organism>
<name>A0A844W8Y2_9RHOB</name>
<dbReference type="GO" id="GO:0022857">
    <property type="term" value="F:transmembrane transporter activity"/>
    <property type="evidence" value="ECO:0007669"/>
    <property type="project" value="InterPro"/>
</dbReference>
<feature type="transmembrane region" description="Helical" evidence="7">
    <location>
        <begin position="268"/>
        <end position="289"/>
    </location>
</feature>
<evidence type="ECO:0000313" key="10">
    <source>
        <dbReference type="Proteomes" id="UP000443843"/>
    </source>
</evidence>
<evidence type="ECO:0000256" key="1">
    <source>
        <dbReference type="ARBA" id="ARBA00004651"/>
    </source>
</evidence>
<feature type="transmembrane region" description="Helical" evidence="7">
    <location>
        <begin position="59"/>
        <end position="78"/>
    </location>
</feature>
<dbReference type="InterPro" id="IPR010290">
    <property type="entry name" value="TM_effector"/>
</dbReference>
<dbReference type="AlphaFoldDB" id="A0A844W8Y2"/>
<dbReference type="SUPFAM" id="SSF103473">
    <property type="entry name" value="MFS general substrate transporter"/>
    <property type="match status" value="1"/>
</dbReference>
<dbReference type="PANTHER" id="PTHR23513">
    <property type="entry name" value="INTEGRAL MEMBRANE EFFLUX PROTEIN-RELATED"/>
    <property type="match status" value="1"/>
</dbReference>
<evidence type="ECO:0000256" key="2">
    <source>
        <dbReference type="ARBA" id="ARBA00022448"/>
    </source>
</evidence>
<keyword evidence="6 7" id="KW-0472">Membrane</keyword>
<evidence type="ECO:0000256" key="4">
    <source>
        <dbReference type="ARBA" id="ARBA00022692"/>
    </source>
</evidence>
<feature type="transmembrane region" description="Helical" evidence="7">
    <location>
        <begin position="226"/>
        <end position="248"/>
    </location>
</feature>
<comment type="subcellular location">
    <subcellularLocation>
        <location evidence="1">Cell membrane</location>
        <topology evidence="1">Multi-pass membrane protein</topology>
    </subcellularLocation>
</comment>